<dbReference type="OrthoDB" id="9975140at2"/>
<organism evidence="2 3">
    <name type="scientific">Tenacibaculum jejuense</name>
    <dbReference type="NCBI Taxonomy" id="584609"/>
    <lineage>
        <taxon>Bacteria</taxon>
        <taxon>Pseudomonadati</taxon>
        <taxon>Bacteroidota</taxon>
        <taxon>Flavobacteriia</taxon>
        <taxon>Flavobacteriales</taxon>
        <taxon>Flavobacteriaceae</taxon>
        <taxon>Tenacibaculum</taxon>
    </lineage>
</organism>
<evidence type="ECO:0000256" key="1">
    <source>
        <dbReference type="SAM" id="Phobius"/>
    </source>
</evidence>
<dbReference type="Proteomes" id="UP000215214">
    <property type="component" value="Chromosome TJEJU"/>
</dbReference>
<feature type="transmembrane region" description="Helical" evidence="1">
    <location>
        <begin position="6"/>
        <end position="23"/>
    </location>
</feature>
<keyword evidence="3" id="KW-1185">Reference proteome</keyword>
<accession>A0A238UBE1</accession>
<evidence type="ECO:0000313" key="2">
    <source>
        <dbReference type="EMBL" id="SNR15804.1"/>
    </source>
</evidence>
<keyword evidence="1" id="KW-0472">Membrane</keyword>
<dbReference type="AlphaFoldDB" id="A0A238UBE1"/>
<protein>
    <submittedName>
        <fullName evidence="2">Uncharacterized protein</fullName>
    </submittedName>
</protein>
<gene>
    <name evidence="2" type="ORF">TJEJU_2106</name>
</gene>
<evidence type="ECO:0000313" key="3">
    <source>
        <dbReference type="Proteomes" id="UP000215214"/>
    </source>
</evidence>
<reference evidence="2 3" key="1">
    <citation type="submission" date="2017-07" db="EMBL/GenBank/DDBJ databases">
        <authorList>
            <person name="Sun Z.S."/>
            <person name="Albrecht U."/>
            <person name="Echele G."/>
            <person name="Lee C.C."/>
        </authorList>
    </citation>
    <scope>NUCLEOTIDE SEQUENCE [LARGE SCALE GENOMIC DNA]</scope>
    <source>
        <strain evidence="3">type strain: KCTC 22618</strain>
    </source>
</reference>
<proteinExistence type="predicted"/>
<keyword evidence="1" id="KW-0812">Transmembrane</keyword>
<dbReference type="EMBL" id="LT899436">
    <property type="protein sequence ID" value="SNR15804.1"/>
    <property type="molecule type" value="Genomic_DNA"/>
</dbReference>
<dbReference type="KEGG" id="tje:TJEJU_2106"/>
<name>A0A238UBE1_9FLAO</name>
<keyword evidence="1" id="KW-1133">Transmembrane helix</keyword>
<dbReference type="RefSeq" id="WP_095071858.1">
    <property type="nucleotide sequence ID" value="NZ_LT899436.1"/>
</dbReference>
<sequence length="145" mass="16508">MSKTIQIFIGAVLALIFGLYFYFKGRSSKSTEPKSNDNSVAEAISVIDQSIDKFLFRNKDHEPIFDVVSRLNSSQILKLHKDFGLRYHDSTFGIFSWVPVLDDAIGAETYNLSAILLREFDENQKQRIKAIYKSKGLVFPLVNPN</sequence>